<proteinExistence type="predicted"/>
<evidence type="ECO:0000313" key="1">
    <source>
        <dbReference type="EMBL" id="KGJ93597.1"/>
    </source>
</evidence>
<accession>A0A099KUT9</accession>
<sequence length="126" mass="14040">MGNRNKENENYHLVIIPEALPCKIDVVTPNVYRLNDWVERGGVADEYFAGVINDITGLDPSNVKAHSVDIREVLSLIKEGDVIPSDWLAEEFCLGAKKVNKLAKNLGLRVVRRMIDGARISCIVHS</sequence>
<protein>
    <submittedName>
        <fullName evidence="1">Uncharacterized protein</fullName>
    </submittedName>
</protein>
<dbReference type="AlphaFoldDB" id="A0A099KUT9"/>
<dbReference type="EMBL" id="JQED01000009">
    <property type="protein sequence ID" value="KGJ93597.1"/>
    <property type="molecule type" value="Genomic_DNA"/>
</dbReference>
<name>A0A099KUT9_COLPS</name>
<comment type="caution">
    <text evidence="1">The sequence shown here is derived from an EMBL/GenBank/DDBJ whole genome shotgun (WGS) entry which is preliminary data.</text>
</comment>
<reference evidence="1 2" key="1">
    <citation type="submission" date="2014-08" db="EMBL/GenBank/DDBJ databases">
        <title>Genomic and Phenotypic Diversity of Colwellia psychrerythraea strains from Disparate Marine Basins.</title>
        <authorList>
            <person name="Techtmann S.M."/>
            <person name="Stelling S.C."/>
            <person name="Utturkar S.M."/>
            <person name="Alshibli N."/>
            <person name="Harris A."/>
            <person name="Brown S.D."/>
            <person name="Hazen T.C."/>
        </authorList>
    </citation>
    <scope>NUCLEOTIDE SEQUENCE [LARGE SCALE GENOMIC DNA]</scope>
    <source>
        <strain evidence="1 2">ND2E</strain>
    </source>
</reference>
<organism evidence="1 2">
    <name type="scientific">Colwellia psychrerythraea</name>
    <name type="common">Vibrio psychroerythus</name>
    <dbReference type="NCBI Taxonomy" id="28229"/>
    <lineage>
        <taxon>Bacteria</taxon>
        <taxon>Pseudomonadati</taxon>
        <taxon>Pseudomonadota</taxon>
        <taxon>Gammaproteobacteria</taxon>
        <taxon>Alteromonadales</taxon>
        <taxon>Colwelliaceae</taxon>
        <taxon>Colwellia</taxon>
    </lineage>
</organism>
<dbReference type="RefSeq" id="WP_150113725.1">
    <property type="nucleotide sequence ID" value="NZ_JQED01000009.1"/>
</dbReference>
<dbReference type="Proteomes" id="UP000029843">
    <property type="component" value="Unassembled WGS sequence"/>
</dbReference>
<evidence type="ECO:0000313" key="2">
    <source>
        <dbReference type="Proteomes" id="UP000029843"/>
    </source>
</evidence>
<dbReference type="PATRIC" id="fig|28229.4.peg.1352"/>
<gene>
    <name evidence="1" type="ORF">ND2E_2326</name>
</gene>